<dbReference type="PANTHER" id="PTHR43375:SF1">
    <property type="entry name" value="OROTIDINE 5'-PHOSPHATE DECARBOXYLASE"/>
    <property type="match status" value="1"/>
</dbReference>
<protein>
    <recommendedName>
        <fullName evidence="7">Orotidine 5'-phosphate decarboxylase</fullName>
        <ecNumber evidence="7">4.1.1.23</ecNumber>
    </recommendedName>
    <alternativeName>
        <fullName evidence="7">OMP decarboxylase</fullName>
        <shortName evidence="7">OMPDCase</shortName>
        <shortName evidence="7">OMPdecase</shortName>
    </alternativeName>
</protein>
<organism evidence="9 10">
    <name type="scientific">Feifania hominis</name>
    <dbReference type="NCBI Taxonomy" id="2763660"/>
    <lineage>
        <taxon>Bacteria</taxon>
        <taxon>Bacillati</taxon>
        <taxon>Bacillota</taxon>
        <taxon>Clostridia</taxon>
        <taxon>Eubacteriales</taxon>
        <taxon>Feifaniaceae</taxon>
        <taxon>Feifania</taxon>
    </lineage>
</organism>
<reference evidence="9" key="1">
    <citation type="submission" date="2020-08" db="EMBL/GenBank/DDBJ databases">
        <title>Genome public.</title>
        <authorList>
            <person name="Liu C."/>
            <person name="Sun Q."/>
        </authorList>
    </citation>
    <scope>NUCLEOTIDE SEQUENCE</scope>
    <source>
        <strain evidence="9">BX7</strain>
    </source>
</reference>
<evidence type="ECO:0000256" key="7">
    <source>
        <dbReference type="HAMAP-Rule" id="MF_01215"/>
    </source>
</evidence>
<evidence type="ECO:0000256" key="5">
    <source>
        <dbReference type="ARBA" id="ARBA00023239"/>
    </source>
</evidence>
<comment type="catalytic activity">
    <reaction evidence="6 7">
        <text>orotidine 5'-phosphate + H(+) = UMP + CO2</text>
        <dbReference type="Rhea" id="RHEA:11596"/>
        <dbReference type="ChEBI" id="CHEBI:15378"/>
        <dbReference type="ChEBI" id="CHEBI:16526"/>
        <dbReference type="ChEBI" id="CHEBI:57538"/>
        <dbReference type="ChEBI" id="CHEBI:57865"/>
        <dbReference type="EC" id="4.1.1.23"/>
    </reaction>
</comment>
<sequence>MSVDKLCEKIIERQNPSVVGLDPVLSYIPQAIKDEMRAAHQNPFEAAAQSLLAFNQAIIDEIADVVPAVKPQIAFYEMYGWQGVRAYHETVEYAKKRGLYVIGDIKRGDIGSTAEAYAIGHMGRPDLFGEARAAFDTDAVTVNPYLGSDGILPFARLCKGKKMIFVLAKTSNQSSGEYQDQVTTSGETIYQLAASNMERLGESHMGACGYSDVGIVVGATYPAMLGELRERVPHTFFLVPGYGAQGGGGADAAPAFDSRGLGAIVNSSRGIICAWQKGGSDGRDFAKAAREAAIRMREDLLGVLGGKIG</sequence>
<dbReference type="AlphaFoldDB" id="A0A926HPB8"/>
<keyword evidence="10" id="KW-1185">Reference proteome</keyword>
<name>A0A926HPB8_9FIRM</name>
<dbReference type="GO" id="GO:0044205">
    <property type="term" value="P:'de novo' UMP biosynthetic process"/>
    <property type="evidence" value="ECO:0007669"/>
    <property type="project" value="UniProtKB-UniRule"/>
</dbReference>
<keyword evidence="3 7" id="KW-0210">Decarboxylase</keyword>
<dbReference type="GO" id="GO:0004590">
    <property type="term" value="F:orotidine-5'-phosphate decarboxylase activity"/>
    <property type="evidence" value="ECO:0007669"/>
    <property type="project" value="UniProtKB-UniRule"/>
</dbReference>
<dbReference type="Gene3D" id="3.20.20.70">
    <property type="entry name" value="Aldolase class I"/>
    <property type="match status" value="1"/>
</dbReference>
<dbReference type="NCBIfam" id="TIGR02127">
    <property type="entry name" value="pyrF_sub2"/>
    <property type="match status" value="1"/>
</dbReference>
<dbReference type="PROSITE" id="PS00156">
    <property type="entry name" value="OMPDECASE"/>
    <property type="match status" value="1"/>
</dbReference>
<dbReference type="EMBL" id="JACRSP010000001">
    <property type="protein sequence ID" value="MBC8535112.1"/>
    <property type="molecule type" value="Genomic_DNA"/>
</dbReference>
<dbReference type="SMART" id="SM00934">
    <property type="entry name" value="OMPdecase"/>
    <property type="match status" value="1"/>
</dbReference>
<dbReference type="Pfam" id="PF00215">
    <property type="entry name" value="OMPdecase"/>
    <property type="match status" value="1"/>
</dbReference>
<evidence type="ECO:0000256" key="2">
    <source>
        <dbReference type="ARBA" id="ARBA00008847"/>
    </source>
</evidence>
<evidence type="ECO:0000256" key="1">
    <source>
        <dbReference type="ARBA" id="ARBA00004861"/>
    </source>
</evidence>
<comment type="pathway">
    <text evidence="1 7">Pyrimidine metabolism; UMP biosynthesis via de novo pathway; UMP from orotate: step 2/2.</text>
</comment>
<dbReference type="GO" id="GO:0006207">
    <property type="term" value="P:'de novo' pyrimidine nucleobase biosynthetic process"/>
    <property type="evidence" value="ECO:0007669"/>
    <property type="project" value="InterPro"/>
</dbReference>
<gene>
    <name evidence="7 9" type="primary">pyrF</name>
    <name evidence="9" type="ORF">H8695_00170</name>
</gene>
<comment type="caution">
    <text evidence="9">The sequence shown here is derived from an EMBL/GenBank/DDBJ whole genome shotgun (WGS) entry which is preliminary data.</text>
</comment>
<dbReference type="HAMAP" id="MF_01215">
    <property type="entry name" value="OMPdecase_type2"/>
    <property type="match status" value="1"/>
</dbReference>
<evidence type="ECO:0000313" key="10">
    <source>
        <dbReference type="Proteomes" id="UP000620366"/>
    </source>
</evidence>
<feature type="active site" description="Proton donor" evidence="7">
    <location>
        <position position="106"/>
    </location>
</feature>
<accession>A0A926HPB8</accession>
<dbReference type="InterPro" id="IPR011060">
    <property type="entry name" value="RibuloseP-bd_barrel"/>
</dbReference>
<dbReference type="RefSeq" id="WP_249298732.1">
    <property type="nucleotide sequence ID" value="NZ_JACRSP010000001.1"/>
</dbReference>
<feature type="domain" description="Orotidine 5'-phosphate decarboxylase" evidence="8">
    <location>
        <begin position="16"/>
        <end position="289"/>
    </location>
</feature>
<dbReference type="EC" id="4.1.1.23" evidence="7"/>
<dbReference type="PANTHER" id="PTHR43375">
    <property type="entry name" value="OROTIDINE 5'-PHOSPHATE DECARBOXYLASE"/>
    <property type="match status" value="1"/>
</dbReference>
<evidence type="ECO:0000313" key="9">
    <source>
        <dbReference type="EMBL" id="MBC8535112.1"/>
    </source>
</evidence>
<dbReference type="InterPro" id="IPR013785">
    <property type="entry name" value="Aldolase_TIM"/>
</dbReference>
<dbReference type="InterPro" id="IPR018089">
    <property type="entry name" value="OMPdecase_AS"/>
</dbReference>
<comment type="similarity">
    <text evidence="2 7">Belongs to the OMP decarboxylase family. Type 2 subfamily.</text>
</comment>
<dbReference type="CDD" id="cd04725">
    <property type="entry name" value="OMP_decarboxylase_like"/>
    <property type="match status" value="1"/>
</dbReference>
<dbReference type="InterPro" id="IPR011995">
    <property type="entry name" value="OMPdecase_type-2"/>
</dbReference>
<dbReference type="SUPFAM" id="SSF51366">
    <property type="entry name" value="Ribulose-phoshate binding barrel"/>
    <property type="match status" value="1"/>
</dbReference>
<keyword evidence="5 7" id="KW-0456">Lyase</keyword>
<dbReference type="Proteomes" id="UP000620366">
    <property type="component" value="Unassembled WGS sequence"/>
</dbReference>
<evidence type="ECO:0000256" key="4">
    <source>
        <dbReference type="ARBA" id="ARBA00022975"/>
    </source>
</evidence>
<evidence type="ECO:0000256" key="6">
    <source>
        <dbReference type="ARBA" id="ARBA00049157"/>
    </source>
</evidence>
<evidence type="ECO:0000256" key="3">
    <source>
        <dbReference type="ARBA" id="ARBA00022793"/>
    </source>
</evidence>
<evidence type="ECO:0000259" key="8">
    <source>
        <dbReference type="SMART" id="SM00934"/>
    </source>
</evidence>
<dbReference type="InterPro" id="IPR001754">
    <property type="entry name" value="OMPdeCOase_dom"/>
</dbReference>
<proteinExistence type="inferred from homology"/>
<keyword evidence="4 7" id="KW-0665">Pyrimidine biosynthesis</keyword>